<dbReference type="Proteomes" id="UP001230220">
    <property type="component" value="Unassembled WGS sequence"/>
</dbReference>
<dbReference type="InterPro" id="IPR027417">
    <property type="entry name" value="P-loop_NTPase"/>
</dbReference>
<dbReference type="GO" id="GO:0005524">
    <property type="term" value="F:ATP binding"/>
    <property type="evidence" value="ECO:0007669"/>
    <property type="project" value="UniProtKB-KW"/>
</dbReference>
<gene>
    <name evidence="6" type="ORF">J2S15_003869</name>
</gene>
<dbReference type="InterPro" id="IPR017911">
    <property type="entry name" value="MacB-like_ATP-bd"/>
</dbReference>
<evidence type="ECO:0000256" key="4">
    <source>
        <dbReference type="ARBA" id="ARBA00022840"/>
    </source>
</evidence>
<dbReference type="PROSITE" id="PS50893">
    <property type="entry name" value="ABC_TRANSPORTER_2"/>
    <property type="match status" value="1"/>
</dbReference>
<dbReference type="RefSeq" id="WP_307411692.1">
    <property type="nucleotide sequence ID" value="NZ_JAUSUR010000009.1"/>
</dbReference>
<dbReference type="PROSITE" id="PS00211">
    <property type="entry name" value="ABC_TRANSPORTER_1"/>
    <property type="match status" value="1"/>
</dbReference>
<evidence type="ECO:0000259" key="5">
    <source>
        <dbReference type="PROSITE" id="PS50893"/>
    </source>
</evidence>
<dbReference type="InterPro" id="IPR017871">
    <property type="entry name" value="ABC_transporter-like_CS"/>
</dbReference>
<name>A0ABU0E874_9FIRM</name>
<organism evidence="6 7">
    <name type="scientific">Breznakia pachnodae</name>
    <dbReference type="NCBI Taxonomy" id="265178"/>
    <lineage>
        <taxon>Bacteria</taxon>
        <taxon>Bacillati</taxon>
        <taxon>Bacillota</taxon>
        <taxon>Erysipelotrichia</taxon>
        <taxon>Erysipelotrichales</taxon>
        <taxon>Erysipelotrichaceae</taxon>
        <taxon>Breznakia</taxon>
    </lineage>
</organism>
<dbReference type="EMBL" id="JAUSUR010000009">
    <property type="protein sequence ID" value="MDQ0363108.1"/>
    <property type="molecule type" value="Genomic_DNA"/>
</dbReference>
<evidence type="ECO:0000256" key="3">
    <source>
        <dbReference type="ARBA" id="ARBA00022741"/>
    </source>
</evidence>
<accession>A0ABU0E874</accession>
<evidence type="ECO:0000256" key="2">
    <source>
        <dbReference type="ARBA" id="ARBA00022448"/>
    </source>
</evidence>
<dbReference type="CDD" id="cd03255">
    <property type="entry name" value="ABC_MJ0796_LolCDE_FtsE"/>
    <property type="match status" value="1"/>
</dbReference>
<keyword evidence="2" id="KW-0813">Transport</keyword>
<evidence type="ECO:0000313" key="7">
    <source>
        <dbReference type="Proteomes" id="UP001230220"/>
    </source>
</evidence>
<keyword evidence="3" id="KW-0547">Nucleotide-binding</keyword>
<protein>
    <submittedName>
        <fullName evidence="6">ABC transport system ATP-binding protein</fullName>
    </submittedName>
</protein>
<evidence type="ECO:0000313" key="6">
    <source>
        <dbReference type="EMBL" id="MDQ0363108.1"/>
    </source>
</evidence>
<evidence type="ECO:0000256" key="1">
    <source>
        <dbReference type="ARBA" id="ARBA00005417"/>
    </source>
</evidence>
<comment type="caution">
    <text evidence="6">The sequence shown here is derived from an EMBL/GenBank/DDBJ whole genome shotgun (WGS) entry which is preliminary data.</text>
</comment>
<dbReference type="Gene3D" id="3.40.50.300">
    <property type="entry name" value="P-loop containing nucleotide triphosphate hydrolases"/>
    <property type="match status" value="1"/>
</dbReference>
<dbReference type="PANTHER" id="PTHR42798">
    <property type="entry name" value="LIPOPROTEIN-RELEASING SYSTEM ATP-BINDING PROTEIN LOLD"/>
    <property type="match status" value="1"/>
</dbReference>
<proteinExistence type="inferred from homology"/>
<dbReference type="InterPro" id="IPR003593">
    <property type="entry name" value="AAA+_ATPase"/>
</dbReference>
<dbReference type="Pfam" id="PF00005">
    <property type="entry name" value="ABC_tran"/>
    <property type="match status" value="1"/>
</dbReference>
<keyword evidence="4 6" id="KW-0067">ATP-binding</keyword>
<comment type="similarity">
    <text evidence="1">Belongs to the ABC transporter superfamily.</text>
</comment>
<feature type="domain" description="ABC transporter" evidence="5">
    <location>
        <begin position="5"/>
        <end position="216"/>
    </location>
</feature>
<reference evidence="6 7" key="1">
    <citation type="submission" date="2023-07" db="EMBL/GenBank/DDBJ databases">
        <title>Genomic Encyclopedia of Type Strains, Phase IV (KMG-IV): sequencing the most valuable type-strain genomes for metagenomic binning, comparative biology and taxonomic classification.</title>
        <authorList>
            <person name="Goeker M."/>
        </authorList>
    </citation>
    <scope>NUCLEOTIDE SEQUENCE [LARGE SCALE GENOMIC DNA]</scope>
    <source>
        <strain evidence="6 7">DSM 16784</strain>
    </source>
</reference>
<sequence length="216" mass="23847">MELILVGKHINFAYNQTPILNDINVQFEQGKVHAIIGPSGSGKTTLLSVLSGISKYKEGSIEYKGEELSKLNQSKYRKETGIIFQNFNLITYLSAVQNIVVAMDIGSIKGNKLEKAKALLTQVGIKEEDWYRPAAKLSGGQQQRVAIARALATDSEIIFADEPTGNLDSKTGQEIIRLLCNLASEHNKCVICVTHDMRFRKKADIVYTLSDGTIDT</sequence>
<dbReference type="PANTHER" id="PTHR42798:SF6">
    <property type="entry name" value="CELL DIVISION ATP-BINDING PROTEIN FTSE"/>
    <property type="match status" value="1"/>
</dbReference>
<dbReference type="SUPFAM" id="SSF52540">
    <property type="entry name" value="P-loop containing nucleoside triphosphate hydrolases"/>
    <property type="match status" value="1"/>
</dbReference>
<dbReference type="SMART" id="SM00382">
    <property type="entry name" value="AAA"/>
    <property type="match status" value="1"/>
</dbReference>
<dbReference type="InterPro" id="IPR003439">
    <property type="entry name" value="ABC_transporter-like_ATP-bd"/>
</dbReference>
<keyword evidence="7" id="KW-1185">Reference proteome</keyword>